<evidence type="ECO:0000313" key="1">
    <source>
        <dbReference type="EMBL" id="KRY56316.1"/>
    </source>
</evidence>
<organism evidence="1 2">
    <name type="scientific">Trichinella britovi</name>
    <name type="common">Parasitic roundworm</name>
    <dbReference type="NCBI Taxonomy" id="45882"/>
    <lineage>
        <taxon>Eukaryota</taxon>
        <taxon>Metazoa</taxon>
        <taxon>Ecdysozoa</taxon>
        <taxon>Nematoda</taxon>
        <taxon>Enoplea</taxon>
        <taxon>Dorylaimia</taxon>
        <taxon>Trichinellida</taxon>
        <taxon>Trichinellidae</taxon>
        <taxon>Trichinella</taxon>
    </lineage>
</organism>
<reference evidence="1 2" key="1">
    <citation type="submission" date="2015-01" db="EMBL/GenBank/DDBJ databases">
        <title>Evolution of Trichinella species and genotypes.</title>
        <authorList>
            <person name="Korhonen P.K."/>
            <person name="Edoardo P."/>
            <person name="Giuseppe L.R."/>
            <person name="Gasser R.B."/>
        </authorList>
    </citation>
    <scope>NUCLEOTIDE SEQUENCE [LARGE SCALE GENOMIC DNA]</scope>
    <source>
        <strain evidence="1">ISS120</strain>
    </source>
</reference>
<name>A0A0V1D421_TRIBR</name>
<feature type="non-terminal residue" evidence="1">
    <location>
        <position position="1"/>
    </location>
</feature>
<dbReference type="AlphaFoldDB" id="A0A0V1D421"/>
<dbReference type="EMBL" id="JYDI01000044">
    <property type="protein sequence ID" value="KRY56316.1"/>
    <property type="molecule type" value="Genomic_DNA"/>
</dbReference>
<dbReference type="Proteomes" id="UP000054653">
    <property type="component" value="Unassembled WGS sequence"/>
</dbReference>
<keyword evidence="2" id="KW-1185">Reference proteome</keyword>
<feature type="non-terminal residue" evidence="1">
    <location>
        <position position="103"/>
    </location>
</feature>
<comment type="caution">
    <text evidence="1">The sequence shown here is derived from an EMBL/GenBank/DDBJ whole genome shotgun (WGS) entry which is preliminary data.</text>
</comment>
<sequence length="103" mass="12288">LVNFFHCFKYNPVHFWDLPTIQFHTQLLDFINCIQVQQKRVLCAFAKSFSTGNIRLLSCLIAWTNKRVLFTFCACYLTFLRYFIDIDFETSFANLVKNLLKNF</sequence>
<evidence type="ECO:0000313" key="2">
    <source>
        <dbReference type="Proteomes" id="UP000054653"/>
    </source>
</evidence>
<accession>A0A0V1D421</accession>
<proteinExistence type="predicted"/>
<gene>
    <name evidence="1" type="ORF">T03_10285</name>
</gene>
<protein>
    <submittedName>
        <fullName evidence="1">Uncharacterized protein</fullName>
    </submittedName>
</protein>